<organism evidence="4 5">
    <name type="scientific">Roseococcus suduntuyensis</name>
    <dbReference type="NCBI Taxonomy" id="455361"/>
    <lineage>
        <taxon>Bacteria</taxon>
        <taxon>Pseudomonadati</taxon>
        <taxon>Pseudomonadota</taxon>
        <taxon>Alphaproteobacteria</taxon>
        <taxon>Acetobacterales</taxon>
        <taxon>Roseomonadaceae</taxon>
        <taxon>Roseococcus</taxon>
    </lineage>
</organism>
<name>A0A840AES8_9PROT</name>
<feature type="domain" description="Thioesterase" evidence="3">
    <location>
        <begin position="57"/>
        <end position="129"/>
    </location>
</feature>
<protein>
    <submittedName>
        <fullName evidence="4">Uncharacterized protein (TIGR00369 family)</fullName>
    </submittedName>
</protein>
<evidence type="ECO:0000259" key="3">
    <source>
        <dbReference type="Pfam" id="PF03061"/>
    </source>
</evidence>
<reference evidence="4 5" key="1">
    <citation type="submission" date="2020-08" db="EMBL/GenBank/DDBJ databases">
        <title>Genomic Encyclopedia of Type Strains, Phase IV (KMG-IV): sequencing the most valuable type-strain genomes for metagenomic binning, comparative biology and taxonomic classification.</title>
        <authorList>
            <person name="Goeker M."/>
        </authorList>
    </citation>
    <scope>NUCLEOTIDE SEQUENCE [LARGE SCALE GENOMIC DNA]</scope>
    <source>
        <strain evidence="4 5">DSM 19979</strain>
    </source>
</reference>
<evidence type="ECO:0000256" key="2">
    <source>
        <dbReference type="ARBA" id="ARBA00022801"/>
    </source>
</evidence>
<dbReference type="PANTHER" id="PTHR21660">
    <property type="entry name" value="THIOESTERASE SUPERFAMILY MEMBER-RELATED"/>
    <property type="match status" value="1"/>
</dbReference>
<dbReference type="InterPro" id="IPR029069">
    <property type="entry name" value="HotDog_dom_sf"/>
</dbReference>
<gene>
    <name evidence="4" type="ORF">GGQ83_002038</name>
</gene>
<comment type="similarity">
    <text evidence="1">Belongs to the thioesterase PaaI family.</text>
</comment>
<dbReference type="NCBIfam" id="TIGR00369">
    <property type="entry name" value="unchar_dom_1"/>
    <property type="match status" value="1"/>
</dbReference>
<dbReference type="EMBL" id="JACIDJ010000003">
    <property type="protein sequence ID" value="MBB3898595.1"/>
    <property type="molecule type" value="Genomic_DNA"/>
</dbReference>
<proteinExistence type="inferred from homology"/>
<dbReference type="InterPro" id="IPR003736">
    <property type="entry name" value="PAAI_dom"/>
</dbReference>
<dbReference type="SUPFAM" id="SSF54637">
    <property type="entry name" value="Thioesterase/thiol ester dehydrase-isomerase"/>
    <property type="match status" value="1"/>
</dbReference>
<accession>A0A840AES8</accession>
<dbReference type="GO" id="GO:0047617">
    <property type="term" value="F:fatty acyl-CoA hydrolase activity"/>
    <property type="evidence" value="ECO:0007669"/>
    <property type="project" value="InterPro"/>
</dbReference>
<keyword evidence="5" id="KW-1185">Reference proteome</keyword>
<evidence type="ECO:0000313" key="4">
    <source>
        <dbReference type="EMBL" id="MBB3898595.1"/>
    </source>
</evidence>
<dbReference type="RefSeq" id="WP_184383700.1">
    <property type="nucleotide sequence ID" value="NZ_JACIDJ010000003.1"/>
</dbReference>
<dbReference type="Proteomes" id="UP000553193">
    <property type="component" value="Unassembled WGS sequence"/>
</dbReference>
<dbReference type="InterPro" id="IPR006683">
    <property type="entry name" value="Thioestr_dom"/>
</dbReference>
<dbReference type="InterPro" id="IPR039298">
    <property type="entry name" value="ACOT13"/>
</dbReference>
<evidence type="ECO:0000256" key="1">
    <source>
        <dbReference type="ARBA" id="ARBA00008324"/>
    </source>
</evidence>
<dbReference type="Pfam" id="PF03061">
    <property type="entry name" value="4HBT"/>
    <property type="match status" value="1"/>
</dbReference>
<keyword evidence="2" id="KW-0378">Hydrolase</keyword>
<evidence type="ECO:0000313" key="5">
    <source>
        <dbReference type="Proteomes" id="UP000553193"/>
    </source>
</evidence>
<dbReference type="Gene3D" id="3.10.129.10">
    <property type="entry name" value="Hotdog Thioesterase"/>
    <property type="match status" value="1"/>
</dbReference>
<dbReference type="CDD" id="cd03443">
    <property type="entry name" value="PaaI_thioesterase"/>
    <property type="match status" value="1"/>
</dbReference>
<sequence length="145" mass="15541">MSEKKPLPTPAEVEAMLLRGPYHQWLGIKVIAVGEGTIELKATWREEWVVNPDRRYTHGGILAALVDLTADWALVSSTGRGVPTIDMRVDYHRAAMPGDLTCKGKVVRAGGQFSVAEASVFDGDGKLCASGRGVYLTAPPAPPKA</sequence>
<comment type="caution">
    <text evidence="4">The sequence shown here is derived from an EMBL/GenBank/DDBJ whole genome shotgun (WGS) entry which is preliminary data.</text>
</comment>
<dbReference type="AlphaFoldDB" id="A0A840AES8"/>
<dbReference type="PANTHER" id="PTHR21660:SF1">
    <property type="entry name" value="ACYL-COENZYME A THIOESTERASE 13"/>
    <property type="match status" value="1"/>
</dbReference>